<sequence length="77" mass="8590">MISTGDLLDVDACEIIAHRPDLELRLRYLLLRIGQISPVLVLLLWSHCAGSAPTATLRPIPTYRNTSDASWFRVCLA</sequence>
<organism evidence="1 2">
    <name type="scientific">Ficus carica</name>
    <name type="common">Common fig</name>
    <dbReference type="NCBI Taxonomy" id="3494"/>
    <lineage>
        <taxon>Eukaryota</taxon>
        <taxon>Viridiplantae</taxon>
        <taxon>Streptophyta</taxon>
        <taxon>Embryophyta</taxon>
        <taxon>Tracheophyta</taxon>
        <taxon>Spermatophyta</taxon>
        <taxon>Magnoliopsida</taxon>
        <taxon>eudicotyledons</taxon>
        <taxon>Gunneridae</taxon>
        <taxon>Pentapetalae</taxon>
        <taxon>rosids</taxon>
        <taxon>fabids</taxon>
        <taxon>Rosales</taxon>
        <taxon>Moraceae</taxon>
        <taxon>Ficeae</taxon>
        <taxon>Ficus</taxon>
    </lineage>
</organism>
<gene>
    <name evidence="1" type="ORF">TIFTF001_012467</name>
</gene>
<comment type="caution">
    <text evidence="1">The sequence shown here is derived from an EMBL/GenBank/DDBJ whole genome shotgun (WGS) entry which is preliminary data.</text>
</comment>
<evidence type="ECO:0000313" key="1">
    <source>
        <dbReference type="EMBL" id="GMN43256.1"/>
    </source>
</evidence>
<keyword evidence="2" id="KW-1185">Reference proteome</keyword>
<reference evidence="1" key="1">
    <citation type="submission" date="2023-07" db="EMBL/GenBank/DDBJ databases">
        <title>draft genome sequence of fig (Ficus carica).</title>
        <authorList>
            <person name="Takahashi T."/>
            <person name="Nishimura K."/>
        </authorList>
    </citation>
    <scope>NUCLEOTIDE SEQUENCE</scope>
</reference>
<proteinExistence type="predicted"/>
<dbReference type="EMBL" id="BTGU01000016">
    <property type="protein sequence ID" value="GMN43256.1"/>
    <property type="molecule type" value="Genomic_DNA"/>
</dbReference>
<protein>
    <submittedName>
        <fullName evidence="1">Uncharacterized protein</fullName>
    </submittedName>
</protein>
<accession>A0AA88D589</accession>
<evidence type="ECO:0000313" key="2">
    <source>
        <dbReference type="Proteomes" id="UP001187192"/>
    </source>
</evidence>
<dbReference type="Proteomes" id="UP001187192">
    <property type="component" value="Unassembled WGS sequence"/>
</dbReference>
<name>A0AA88D589_FICCA</name>
<dbReference type="AlphaFoldDB" id="A0AA88D589"/>